<keyword evidence="4 7" id="KW-0720">Serine protease</keyword>
<evidence type="ECO:0000256" key="2">
    <source>
        <dbReference type="ARBA" id="ARBA00022729"/>
    </source>
</evidence>
<evidence type="ECO:0000313" key="9">
    <source>
        <dbReference type="Ensembl" id="ENSPCEP00000007038.1"/>
    </source>
</evidence>
<dbReference type="InterPro" id="IPR043504">
    <property type="entry name" value="Peptidase_S1_PA_chymotrypsin"/>
</dbReference>
<evidence type="ECO:0000313" key="10">
    <source>
        <dbReference type="Proteomes" id="UP000694393"/>
    </source>
</evidence>
<dbReference type="CDD" id="cd00190">
    <property type="entry name" value="Tryp_SPc"/>
    <property type="match status" value="1"/>
</dbReference>
<feature type="domain" description="Peptidase S1" evidence="8">
    <location>
        <begin position="43"/>
        <end position="267"/>
    </location>
</feature>
<dbReference type="GO" id="GO:0006508">
    <property type="term" value="P:proteolysis"/>
    <property type="evidence" value="ECO:0007669"/>
    <property type="project" value="UniProtKB-KW"/>
</dbReference>
<proteinExistence type="predicted"/>
<dbReference type="SMART" id="SM00020">
    <property type="entry name" value="Tryp_SPc"/>
    <property type="match status" value="1"/>
</dbReference>
<dbReference type="Proteomes" id="UP000694393">
    <property type="component" value="Unplaced"/>
</dbReference>
<evidence type="ECO:0000256" key="3">
    <source>
        <dbReference type="ARBA" id="ARBA00022801"/>
    </source>
</evidence>
<dbReference type="PANTHER" id="PTHR24271">
    <property type="entry name" value="KALLIKREIN-RELATED"/>
    <property type="match status" value="1"/>
</dbReference>
<keyword evidence="2" id="KW-0732">Signal</keyword>
<dbReference type="PRINTS" id="PR00722">
    <property type="entry name" value="CHYMOTRYPSIN"/>
</dbReference>
<evidence type="ECO:0000259" key="8">
    <source>
        <dbReference type="PROSITE" id="PS50240"/>
    </source>
</evidence>
<dbReference type="FunFam" id="2.40.10.10:FF:000014">
    <property type="entry name" value="Complement factor D"/>
    <property type="match status" value="1"/>
</dbReference>
<dbReference type="InterPro" id="IPR001254">
    <property type="entry name" value="Trypsin_dom"/>
</dbReference>
<accession>A0A8C8VGT6</accession>
<keyword evidence="5" id="KW-0865">Zymogen</keyword>
<dbReference type="SUPFAM" id="SSF50494">
    <property type="entry name" value="Trypsin-like serine proteases"/>
    <property type="match status" value="1"/>
</dbReference>
<organism evidence="9 10">
    <name type="scientific">Pelusios castaneus</name>
    <name type="common">West African mud turtle</name>
    <dbReference type="NCBI Taxonomy" id="367368"/>
    <lineage>
        <taxon>Eukaryota</taxon>
        <taxon>Metazoa</taxon>
        <taxon>Chordata</taxon>
        <taxon>Craniata</taxon>
        <taxon>Vertebrata</taxon>
        <taxon>Euteleostomi</taxon>
        <taxon>Archelosauria</taxon>
        <taxon>Testudinata</taxon>
        <taxon>Testudines</taxon>
        <taxon>Pleurodira</taxon>
        <taxon>Pelomedusidae</taxon>
        <taxon>Pelusios</taxon>
    </lineage>
</organism>
<keyword evidence="3 7" id="KW-0378">Hydrolase</keyword>
<dbReference type="Gene3D" id="2.40.10.10">
    <property type="entry name" value="Trypsin-like serine proteases"/>
    <property type="match status" value="2"/>
</dbReference>
<dbReference type="AlphaFoldDB" id="A0A8C8VGT6"/>
<dbReference type="InterPro" id="IPR001314">
    <property type="entry name" value="Peptidase_S1A"/>
</dbReference>
<keyword evidence="10" id="KW-1185">Reference proteome</keyword>
<keyword evidence="6" id="KW-1015">Disulfide bond</keyword>
<protein>
    <recommendedName>
        <fullName evidence="8">Peptidase S1 domain-containing protein</fullName>
    </recommendedName>
</protein>
<keyword evidence="1 7" id="KW-0645">Protease</keyword>
<dbReference type="InterPro" id="IPR018114">
    <property type="entry name" value="TRYPSIN_HIS"/>
</dbReference>
<dbReference type="GO" id="GO:0004252">
    <property type="term" value="F:serine-type endopeptidase activity"/>
    <property type="evidence" value="ECO:0007669"/>
    <property type="project" value="InterPro"/>
</dbReference>
<dbReference type="Ensembl" id="ENSPCET00000007284.1">
    <property type="protein sequence ID" value="ENSPCEP00000007038.1"/>
    <property type="gene ID" value="ENSPCEG00000005512.1"/>
</dbReference>
<dbReference type="PROSITE" id="PS00134">
    <property type="entry name" value="TRYPSIN_HIS"/>
    <property type="match status" value="1"/>
</dbReference>
<reference evidence="9" key="2">
    <citation type="submission" date="2025-09" db="UniProtKB">
        <authorList>
            <consortium name="Ensembl"/>
        </authorList>
    </citation>
    <scope>IDENTIFICATION</scope>
</reference>
<sequence length="271" mass="29765">KGEGKESRIWPVAAAVSDWGGSGGRKNHISPKAPKNLVPALTIIGGKEAQPHSRPYMAFVDIDTGRGVGNCGGFLIQPDVVVTAAHCNCNLGNITVLLGAHNVEIQEPDRQAIHVRRRIPHPKYNDETNENDIMLLQLKHKARLTKAVDTIPLSKREMKKGTVCRVAGWGLTSNEATAKPSPTLQEVELKIMDKSLCLHYLHYVPSLMLCVGDPDVRRASFWGDSGGPLVCDGKVQGIVSYGRRDGLPPRVFTNVSKYISWIKKILRKLKP</sequence>
<dbReference type="PROSITE" id="PS50240">
    <property type="entry name" value="TRYPSIN_DOM"/>
    <property type="match status" value="1"/>
</dbReference>
<dbReference type="Pfam" id="PF00089">
    <property type="entry name" value="Trypsin"/>
    <property type="match status" value="1"/>
</dbReference>
<dbReference type="PROSITE" id="PS00135">
    <property type="entry name" value="TRYPSIN_SER"/>
    <property type="match status" value="1"/>
</dbReference>
<dbReference type="GO" id="GO:0005737">
    <property type="term" value="C:cytoplasm"/>
    <property type="evidence" value="ECO:0007669"/>
    <property type="project" value="TreeGrafter"/>
</dbReference>
<evidence type="ECO:0000256" key="4">
    <source>
        <dbReference type="ARBA" id="ARBA00022825"/>
    </source>
</evidence>
<evidence type="ECO:0000256" key="6">
    <source>
        <dbReference type="ARBA" id="ARBA00023157"/>
    </source>
</evidence>
<dbReference type="InterPro" id="IPR033116">
    <property type="entry name" value="TRYPSIN_SER"/>
</dbReference>
<name>A0A8C8VGT6_9SAUR</name>
<evidence type="ECO:0000256" key="7">
    <source>
        <dbReference type="RuleBase" id="RU363034"/>
    </source>
</evidence>
<evidence type="ECO:0000256" key="5">
    <source>
        <dbReference type="ARBA" id="ARBA00023145"/>
    </source>
</evidence>
<reference evidence="9" key="1">
    <citation type="submission" date="2025-08" db="UniProtKB">
        <authorList>
            <consortium name="Ensembl"/>
        </authorList>
    </citation>
    <scope>IDENTIFICATION</scope>
</reference>
<evidence type="ECO:0000256" key="1">
    <source>
        <dbReference type="ARBA" id="ARBA00022670"/>
    </source>
</evidence>
<dbReference type="InterPro" id="IPR009003">
    <property type="entry name" value="Peptidase_S1_PA"/>
</dbReference>
<dbReference type="PANTHER" id="PTHR24271:SF81">
    <property type="entry name" value="GRANZYME B"/>
    <property type="match status" value="1"/>
</dbReference>